<sequence length="53" mass="5312">MEETDAGRAVANPRRTRLGPDWTAGSTGSVDPRPNPGPGTGASAGNAHSAEPL</sequence>
<name>A0A495VZI9_9PSEU</name>
<gene>
    <name evidence="2" type="ORF">C8E97_3404</name>
</gene>
<dbReference type="RefSeq" id="WP_170211885.1">
    <property type="nucleotide sequence ID" value="NZ_RBXO01000001.1"/>
</dbReference>
<evidence type="ECO:0000313" key="2">
    <source>
        <dbReference type="EMBL" id="RKT54756.1"/>
    </source>
</evidence>
<accession>A0A495VZI9</accession>
<comment type="caution">
    <text evidence="2">The sequence shown here is derived from an EMBL/GenBank/DDBJ whole genome shotgun (WGS) entry which is preliminary data.</text>
</comment>
<organism evidence="2 3">
    <name type="scientific">Saccharothrix australiensis</name>
    <dbReference type="NCBI Taxonomy" id="2072"/>
    <lineage>
        <taxon>Bacteria</taxon>
        <taxon>Bacillati</taxon>
        <taxon>Actinomycetota</taxon>
        <taxon>Actinomycetes</taxon>
        <taxon>Pseudonocardiales</taxon>
        <taxon>Pseudonocardiaceae</taxon>
        <taxon>Saccharothrix</taxon>
    </lineage>
</organism>
<evidence type="ECO:0000313" key="3">
    <source>
        <dbReference type="Proteomes" id="UP000282084"/>
    </source>
</evidence>
<proteinExistence type="predicted"/>
<keyword evidence="3" id="KW-1185">Reference proteome</keyword>
<dbReference type="AlphaFoldDB" id="A0A495VZI9"/>
<dbReference type="Proteomes" id="UP000282084">
    <property type="component" value="Unassembled WGS sequence"/>
</dbReference>
<protein>
    <submittedName>
        <fullName evidence="2">Uncharacterized protein</fullName>
    </submittedName>
</protein>
<reference evidence="2 3" key="1">
    <citation type="submission" date="2018-10" db="EMBL/GenBank/DDBJ databases">
        <title>Sequencing the genomes of 1000 actinobacteria strains.</title>
        <authorList>
            <person name="Klenk H.-P."/>
        </authorList>
    </citation>
    <scope>NUCLEOTIDE SEQUENCE [LARGE SCALE GENOMIC DNA]</scope>
    <source>
        <strain evidence="2 3">DSM 43800</strain>
    </source>
</reference>
<evidence type="ECO:0000256" key="1">
    <source>
        <dbReference type="SAM" id="MobiDB-lite"/>
    </source>
</evidence>
<feature type="region of interest" description="Disordered" evidence="1">
    <location>
        <begin position="1"/>
        <end position="53"/>
    </location>
</feature>
<dbReference type="EMBL" id="RBXO01000001">
    <property type="protein sequence ID" value="RKT54756.1"/>
    <property type="molecule type" value="Genomic_DNA"/>
</dbReference>